<dbReference type="AlphaFoldDB" id="A0A397SIH7"/>
<reference evidence="1 2" key="1">
    <citation type="submission" date="2018-06" db="EMBL/GenBank/DDBJ databases">
        <title>Comparative genomics reveals the genomic features of Rhizophagus irregularis, R. cerebriforme, R. diaphanum and Gigaspora rosea, and their symbiotic lifestyle signature.</title>
        <authorList>
            <person name="Morin E."/>
            <person name="San Clemente H."/>
            <person name="Chen E.C.H."/>
            <person name="De La Providencia I."/>
            <person name="Hainaut M."/>
            <person name="Kuo A."/>
            <person name="Kohler A."/>
            <person name="Murat C."/>
            <person name="Tang N."/>
            <person name="Roy S."/>
            <person name="Loubradou J."/>
            <person name="Henrissat B."/>
            <person name="Grigoriev I.V."/>
            <person name="Corradi N."/>
            <person name="Roux C."/>
            <person name="Martin F.M."/>
        </authorList>
    </citation>
    <scope>NUCLEOTIDE SEQUENCE [LARGE SCALE GENOMIC DNA]</scope>
    <source>
        <strain evidence="1 2">DAOM 227022</strain>
    </source>
</reference>
<gene>
    <name evidence="1" type="ORF">C1645_727317</name>
</gene>
<evidence type="ECO:0000313" key="1">
    <source>
        <dbReference type="EMBL" id="RIA86030.1"/>
    </source>
</evidence>
<name>A0A397SIH7_9GLOM</name>
<evidence type="ECO:0000313" key="2">
    <source>
        <dbReference type="Proteomes" id="UP000265703"/>
    </source>
</evidence>
<dbReference type="OrthoDB" id="2417117at2759"/>
<organism evidence="1 2">
    <name type="scientific">Glomus cerebriforme</name>
    <dbReference type="NCBI Taxonomy" id="658196"/>
    <lineage>
        <taxon>Eukaryota</taxon>
        <taxon>Fungi</taxon>
        <taxon>Fungi incertae sedis</taxon>
        <taxon>Mucoromycota</taxon>
        <taxon>Glomeromycotina</taxon>
        <taxon>Glomeromycetes</taxon>
        <taxon>Glomerales</taxon>
        <taxon>Glomeraceae</taxon>
        <taxon>Glomus</taxon>
    </lineage>
</organism>
<protein>
    <submittedName>
        <fullName evidence="1">Uncharacterized protein</fullName>
    </submittedName>
</protein>
<sequence length="50" mass="5703">MRSQKCKNLDALEEIIDLLGSDNFEIIPHSQLVTSRQAYSNNTSKYFING</sequence>
<proteinExistence type="predicted"/>
<dbReference type="EMBL" id="QKYT01000389">
    <property type="protein sequence ID" value="RIA86030.1"/>
    <property type="molecule type" value="Genomic_DNA"/>
</dbReference>
<accession>A0A397SIH7</accession>
<dbReference type="Proteomes" id="UP000265703">
    <property type="component" value="Unassembled WGS sequence"/>
</dbReference>
<comment type="caution">
    <text evidence="1">The sequence shown here is derived from an EMBL/GenBank/DDBJ whole genome shotgun (WGS) entry which is preliminary data.</text>
</comment>
<keyword evidence="2" id="KW-1185">Reference proteome</keyword>